<dbReference type="EMBL" id="CP062983">
    <property type="protein sequence ID" value="QPC81036.1"/>
    <property type="molecule type" value="Genomic_DNA"/>
</dbReference>
<reference evidence="1 2" key="1">
    <citation type="submission" date="2020-02" db="EMBL/GenBank/DDBJ databases">
        <authorList>
            <person name="Zheng R.K."/>
            <person name="Sun C.M."/>
        </authorList>
    </citation>
    <scope>NUCLEOTIDE SEQUENCE [LARGE SCALE GENOMIC DNA]</scope>
    <source>
        <strain evidence="2">rifampicinis</strain>
    </source>
</reference>
<dbReference type="AlphaFoldDB" id="A0A7S8E626"/>
<accession>A0A7S8E626</accession>
<sequence length="46" mass="4754">MASATQAAGLKGLWPCRVGLATNAGEVFYSGVMGDGERPGSRREAQ</sequence>
<name>A0A7S8E626_9CHLR</name>
<gene>
    <name evidence="1" type="ORF">G4Y79_15135</name>
</gene>
<dbReference type="Proteomes" id="UP000594468">
    <property type="component" value="Chromosome"/>
</dbReference>
<protein>
    <submittedName>
        <fullName evidence="1">Uncharacterized protein</fullName>
    </submittedName>
</protein>
<keyword evidence="2" id="KW-1185">Reference proteome</keyword>
<proteinExistence type="predicted"/>
<evidence type="ECO:0000313" key="1">
    <source>
        <dbReference type="EMBL" id="QPC81036.1"/>
    </source>
</evidence>
<dbReference type="RefSeq" id="WP_195169109.1">
    <property type="nucleotide sequence ID" value="NZ_CP062983.1"/>
</dbReference>
<dbReference type="KEGG" id="pmet:G4Y79_15135"/>
<evidence type="ECO:0000313" key="2">
    <source>
        <dbReference type="Proteomes" id="UP000594468"/>
    </source>
</evidence>
<organism evidence="1 2">
    <name type="scientific">Phototrophicus methaneseepsis</name>
    <dbReference type="NCBI Taxonomy" id="2710758"/>
    <lineage>
        <taxon>Bacteria</taxon>
        <taxon>Bacillati</taxon>
        <taxon>Chloroflexota</taxon>
        <taxon>Candidatus Thermofontia</taxon>
        <taxon>Phototrophicales</taxon>
        <taxon>Phototrophicaceae</taxon>
        <taxon>Phototrophicus</taxon>
    </lineage>
</organism>